<keyword evidence="2" id="KW-1185">Reference proteome</keyword>
<evidence type="ECO:0000313" key="2">
    <source>
        <dbReference type="Proteomes" id="UP000218209"/>
    </source>
</evidence>
<evidence type="ECO:0000313" key="1">
    <source>
        <dbReference type="EMBL" id="OSX81387.1"/>
    </source>
</evidence>
<proteinExistence type="predicted"/>
<name>A0A1X6PKK4_PORUM</name>
<dbReference type="Proteomes" id="UP000218209">
    <property type="component" value="Unassembled WGS sequence"/>
</dbReference>
<accession>A0A1X6PKK4</accession>
<sequence length="36" mass="3921">MAYSWCREGSTIRQNRLEAGPPALASGVSVLENIPF</sequence>
<gene>
    <name evidence="1" type="ORF">BU14_0022s0107</name>
</gene>
<dbReference type="EMBL" id="KV918763">
    <property type="protein sequence ID" value="OSX81387.1"/>
    <property type="molecule type" value="Genomic_DNA"/>
</dbReference>
<protein>
    <submittedName>
        <fullName evidence="1">Uncharacterized protein</fullName>
    </submittedName>
</protein>
<dbReference type="AlphaFoldDB" id="A0A1X6PKK4"/>
<reference evidence="1 2" key="1">
    <citation type="submission" date="2017-03" db="EMBL/GenBank/DDBJ databases">
        <title>WGS assembly of Porphyra umbilicalis.</title>
        <authorList>
            <person name="Brawley S.H."/>
            <person name="Blouin N.A."/>
            <person name="Ficko-Blean E."/>
            <person name="Wheeler G.L."/>
            <person name="Lohr M."/>
            <person name="Goodson H.V."/>
            <person name="Jenkins J.W."/>
            <person name="Blaby-Haas C.E."/>
            <person name="Helliwell K.E."/>
            <person name="Chan C."/>
            <person name="Marriage T."/>
            <person name="Bhattacharya D."/>
            <person name="Klein A.S."/>
            <person name="Badis Y."/>
            <person name="Brodie J."/>
            <person name="Cao Y."/>
            <person name="Collen J."/>
            <person name="Dittami S.M."/>
            <person name="Gachon C.M."/>
            <person name="Green B.R."/>
            <person name="Karpowicz S."/>
            <person name="Kim J.W."/>
            <person name="Kudahl U."/>
            <person name="Lin S."/>
            <person name="Michel G."/>
            <person name="Mittag M."/>
            <person name="Olson B.J."/>
            <person name="Pangilinan J."/>
            <person name="Peng Y."/>
            <person name="Qiu H."/>
            <person name="Shu S."/>
            <person name="Singer J.T."/>
            <person name="Smith A.G."/>
            <person name="Sprecher B.N."/>
            <person name="Wagner V."/>
            <person name="Wang W."/>
            <person name="Wang Z.-Y."/>
            <person name="Yan J."/>
            <person name="Yarish C."/>
            <person name="Zoeuner-Riek S."/>
            <person name="Zhuang Y."/>
            <person name="Zou Y."/>
            <person name="Lindquist E.A."/>
            <person name="Grimwood J."/>
            <person name="Barry K."/>
            <person name="Rokhsar D.S."/>
            <person name="Schmutz J."/>
            <person name="Stiller J.W."/>
            <person name="Grossman A.R."/>
            <person name="Prochnik S.E."/>
        </authorList>
    </citation>
    <scope>NUCLEOTIDE SEQUENCE [LARGE SCALE GENOMIC DNA]</scope>
    <source>
        <strain evidence="1">4086291</strain>
    </source>
</reference>
<organism evidence="1 2">
    <name type="scientific">Porphyra umbilicalis</name>
    <name type="common">Purple laver</name>
    <name type="synonym">Red alga</name>
    <dbReference type="NCBI Taxonomy" id="2786"/>
    <lineage>
        <taxon>Eukaryota</taxon>
        <taxon>Rhodophyta</taxon>
        <taxon>Bangiophyceae</taxon>
        <taxon>Bangiales</taxon>
        <taxon>Bangiaceae</taxon>
        <taxon>Porphyra</taxon>
    </lineage>
</organism>